<evidence type="ECO:0000256" key="1">
    <source>
        <dbReference type="ARBA" id="ARBA00002442"/>
    </source>
</evidence>
<dbReference type="GO" id="GO:0005886">
    <property type="term" value="C:plasma membrane"/>
    <property type="evidence" value="ECO:0007669"/>
    <property type="project" value="UniProtKB-SubCell"/>
</dbReference>
<keyword evidence="6 12" id="KW-1003">Cell membrane</keyword>
<comment type="caution">
    <text evidence="13">The sequence shown here is derived from an EMBL/GenBank/DDBJ whole genome shotgun (WGS) entry which is preliminary data.</text>
</comment>
<dbReference type="RefSeq" id="WP_183940332.1">
    <property type="nucleotide sequence ID" value="NZ_BAABBG010000001.1"/>
</dbReference>
<evidence type="ECO:0000256" key="8">
    <source>
        <dbReference type="ARBA" id="ARBA00022692"/>
    </source>
</evidence>
<dbReference type="InterPro" id="IPR007078">
    <property type="entry name" value="Haem_export_protD_CcmD"/>
</dbReference>
<keyword evidence="11 12" id="KW-0472">Membrane</keyword>
<dbReference type="NCBIfam" id="TIGR03141">
    <property type="entry name" value="cytochro_ccmD"/>
    <property type="match status" value="1"/>
</dbReference>
<keyword evidence="10 12" id="KW-1133">Transmembrane helix</keyword>
<dbReference type="Pfam" id="PF04995">
    <property type="entry name" value="CcmD"/>
    <property type="match status" value="1"/>
</dbReference>
<evidence type="ECO:0000256" key="5">
    <source>
        <dbReference type="ARBA" id="ARBA00022448"/>
    </source>
</evidence>
<evidence type="ECO:0000256" key="6">
    <source>
        <dbReference type="ARBA" id="ARBA00022475"/>
    </source>
</evidence>
<name>A0A840B039_9SPHN</name>
<protein>
    <recommendedName>
        <fullName evidence="4 12">Heme exporter protein D</fullName>
    </recommendedName>
</protein>
<keyword evidence="9 12" id="KW-0201">Cytochrome c-type biogenesis</keyword>
<evidence type="ECO:0000256" key="12">
    <source>
        <dbReference type="RuleBase" id="RU363101"/>
    </source>
</evidence>
<keyword evidence="5 12" id="KW-0813">Transport</keyword>
<evidence type="ECO:0000313" key="14">
    <source>
        <dbReference type="Proteomes" id="UP000581447"/>
    </source>
</evidence>
<accession>A0A840B039</accession>
<evidence type="ECO:0000313" key="13">
    <source>
        <dbReference type="EMBL" id="MBB3942606.1"/>
    </source>
</evidence>
<comment type="similarity">
    <text evidence="3 12">Belongs to the CcmD/CycX/HelD family.</text>
</comment>
<evidence type="ECO:0000256" key="4">
    <source>
        <dbReference type="ARBA" id="ARBA00016461"/>
    </source>
</evidence>
<proteinExistence type="inferred from homology"/>
<keyword evidence="8 12" id="KW-0812">Transmembrane</keyword>
<dbReference type="GO" id="GO:0017004">
    <property type="term" value="P:cytochrome complex assembly"/>
    <property type="evidence" value="ECO:0007669"/>
    <property type="project" value="UniProtKB-KW"/>
</dbReference>
<evidence type="ECO:0000256" key="2">
    <source>
        <dbReference type="ARBA" id="ARBA00004377"/>
    </source>
</evidence>
<organism evidence="13 14">
    <name type="scientific">Sphingorhabdus rigui</name>
    <dbReference type="NCBI Taxonomy" id="1282858"/>
    <lineage>
        <taxon>Bacteria</taxon>
        <taxon>Pseudomonadati</taxon>
        <taxon>Pseudomonadota</taxon>
        <taxon>Alphaproteobacteria</taxon>
        <taxon>Sphingomonadales</taxon>
        <taxon>Sphingomonadaceae</taxon>
        <taxon>Sphingorhabdus</taxon>
    </lineage>
</organism>
<dbReference type="AlphaFoldDB" id="A0A840B039"/>
<keyword evidence="14" id="KW-1185">Reference proteome</keyword>
<comment type="subcellular location">
    <subcellularLocation>
        <location evidence="2 12">Cell inner membrane</location>
        <topology evidence="2 12">Single-pass membrane protein</topology>
    </subcellularLocation>
</comment>
<evidence type="ECO:0000256" key="9">
    <source>
        <dbReference type="ARBA" id="ARBA00022748"/>
    </source>
</evidence>
<dbReference type="EMBL" id="JACIEA010000001">
    <property type="protein sequence ID" value="MBB3942606.1"/>
    <property type="molecule type" value="Genomic_DNA"/>
</dbReference>
<gene>
    <name evidence="13" type="ORF">GGR91_000828</name>
</gene>
<reference evidence="13 14" key="1">
    <citation type="submission" date="2020-08" db="EMBL/GenBank/DDBJ databases">
        <title>Genomic Encyclopedia of Type Strains, Phase IV (KMG-IV): sequencing the most valuable type-strain genomes for metagenomic binning, comparative biology and taxonomic classification.</title>
        <authorList>
            <person name="Goeker M."/>
        </authorList>
    </citation>
    <scope>NUCLEOTIDE SEQUENCE [LARGE SCALE GENOMIC DNA]</scope>
    <source>
        <strain evidence="13 14">DSM 29050</strain>
    </source>
</reference>
<evidence type="ECO:0000256" key="11">
    <source>
        <dbReference type="ARBA" id="ARBA00023136"/>
    </source>
</evidence>
<dbReference type="GO" id="GO:0015886">
    <property type="term" value="P:heme transport"/>
    <property type="evidence" value="ECO:0007669"/>
    <property type="project" value="InterPro"/>
</dbReference>
<keyword evidence="7 12" id="KW-0997">Cell inner membrane</keyword>
<evidence type="ECO:0000256" key="7">
    <source>
        <dbReference type="ARBA" id="ARBA00022519"/>
    </source>
</evidence>
<comment type="function">
    <text evidence="1 12">Required for the export of heme to the periplasm for the biogenesis of c-type cytochromes.</text>
</comment>
<sequence length="43" mass="4716">MPHAPFIIASFVVTGVGISWLVISSYLAMRRAEASADELRQQP</sequence>
<dbReference type="Proteomes" id="UP000581447">
    <property type="component" value="Unassembled WGS sequence"/>
</dbReference>
<evidence type="ECO:0000256" key="3">
    <source>
        <dbReference type="ARBA" id="ARBA00008741"/>
    </source>
</evidence>
<feature type="transmembrane region" description="Helical" evidence="12">
    <location>
        <begin position="6"/>
        <end position="29"/>
    </location>
</feature>
<evidence type="ECO:0000256" key="10">
    <source>
        <dbReference type="ARBA" id="ARBA00022989"/>
    </source>
</evidence>